<organism evidence="1">
    <name type="scientific">uncultured Thiotrichaceae bacterium</name>
    <dbReference type="NCBI Taxonomy" id="298394"/>
    <lineage>
        <taxon>Bacteria</taxon>
        <taxon>Pseudomonadati</taxon>
        <taxon>Pseudomonadota</taxon>
        <taxon>Gammaproteobacteria</taxon>
        <taxon>Thiotrichales</taxon>
        <taxon>Thiotrichaceae</taxon>
        <taxon>environmental samples</taxon>
    </lineage>
</organism>
<accession>A0A6S6TGK8</accession>
<gene>
    <name evidence="1" type="ORF">HELGO_WM40499</name>
</gene>
<reference evidence="1" key="1">
    <citation type="submission" date="2020-01" db="EMBL/GenBank/DDBJ databases">
        <authorList>
            <person name="Meier V. D."/>
            <person name="Meier V D."/>
        </authorList>
    </citation>
    <scope>NUCLEOTIDE SEQUENCE</scope>
    <source>
        <strain evidence="1">HLG_WM_MAG_07</strain>
    </source>
</reference>
<dbReference type="Gene3D" id="2.60.120.380">
    <property type="match status" value="1"/>
</dbReference>
<protein>
    <submittedName>
        <fullName evidence="1">Uncharacterized protein</fullName>
    </submittedName>
</protein>
<dbReference type="EMBL" id="CACVAY010000070">
    <property type="protein sequence ID" value="CAA6814492.1"/>
    <property type="molecule type" value="Genomic_DNA"/>
</dbReference>
<sequence>MKTIIFGVNVLLVSLIQVPVYSEELLFSSGFEDGVTIRTDNPYDPESIDYQFIWGQDVETGFTWPIDILGASQSSLHFVHGNPNEHLQATIETTQGHNGKDSKVLYTEKKKNGGSSTQIPYEILNLGDGEGAKSNLYTRYWLKVGSHSPDDQGVDWRALFEWKSKDYEYPYGHPKEGEITGDGLRLITYIYSDGNSAPYWAIKADKDYRVSDEDLNTDKNEDGSLDEATWYAENRQVPVPIDEWFLMEVYWYWDEGPNGSVVWKVNGQVIAAHEGPSTRNGKSIDFIMLTQTYGAQESLYQWVDDIEIWDSLPARYEDATELSAGDKVTSQVAQGQRVQYIVPARAGETVSAVLDRLSADADLYVKVGSDASGDSFDCAPWKDGTSLETCSVILEQDADVYIAVYGAQAATYQLHVAKEEVSNVALNLDKQLYALTGNMQISYTGMLGGPKDWLGIYKKGDNNDWGNVKEWSWSDGQVNGSVNLGYENLYEGDYEVRAFFNNSFITEKAVPFTVESAVLLTLDKQVYPATGTLQISYDGMLGGPADWFGIYKKDDDNKWENIKRWTWSDGQVKGSVSLSYEDLAAGEYELRVFFNNSFKLEKKASFTVDSHL</sequence>
<proteinExistence type="predicted"/>
<name>A0A6S6TGK8_9GAMM</name>
<dbReference type="AlphaFoldDB" id="A0A6S6TGK8"/>
<evidence type="ECO:0000313" key="1">
    <source>
        <dbReference type="EMBL" id="CAA6814492.1"/>
    </source>
</evidence>